<keyword evidence="11" id="KW-1185">Reference proteome</keyword>
<dbReference type="InterPro" id="IPR039426">
    <property type="entry name" value="TonB-dep_rcpt-like"/>
</dbReference>
<keyword evidence="2 8" id="KW-0813">Transport</keyword>
<proteinExistence type="inferred from homology"/>
<dbReference type="PROSITE" id="PS52016">
    <property type="entry name" value="TONB_DEPENDENT_REC_3"/>
    <property type="match status" value="1"/>
</dbReference>
<comment type="caution">
    <text evidence="10">The sequence shown here is derived from an EMBL/GenBank/DDBJ whole genome shotgun (WGS) entry which is preliminary data.</text>
</comment>
<evidence type="ECO:0000256" key="4">
    <source>
        <dbReference type="ARBA" id="ARBA00022692"/>
    </source>
</evidence>
<evidence type="ECO:0000256" key="1">
    <source>
        <dbReference type="ARBA" id="ARBA00004571"/>
    </source>
</evidence>
<organism evidence="10 11">
    <name type="scientific">Mucilaginibacter terrae</name>
    <dbReference type="NCBI Taxonomy" id="1955052"/>
    <lineage>
        <taxon>Bacteria</taxon>
        <taxon>Pseudomonadati</taxon>
        <taxon>Bacteroidota</taxon>
        <taxon>Sphingobacteriia</taxon>
        <taxon>Sphingobacteriales</taxon>
        <taxon>Sphingobacteriaceae</taxon>
        <taxon>Mucilaginibacter</taxon>
    </lineage>
</organism>
<name>A0ABU3GT68_9SPHI</name>
<dbReference type="InterPro" id="IPR036942">
    <property type="entry name" value="Beta-barrel_TonB_sf"/>
</dbReference>
<evidence type="ECO:0000256" key="7">
    <source>
        <dbReference type="ARBA" id="ARBA00023237"/>
    </source>
</evidence>
<keyword evidence="5" id="KW-0798">TonB box</keyword>
<dbReference type="InterPro" id="IPR000531">
    <property type="entry name" value="Beta-barrel_TonB"/>
</dbReference>
<dbReference type="EMBL" id="JAVLVU010000001">
    <property type="protein sequence ID" value="MDT3402979.1"/>
    <property type="molecule type" value="Genomic_DNA"/>
</dbReference>
<comment type="similarity">
    <text evidence="8">Belongs to the TonB-dependent receptor family.</text>
</comment>
<keyword evidence="3 8" id="KW-1134">Transmembrane beta strand</keyword>
<evidence type="ECO:0000313" key="10">
    <source>
        <dbReference type="EMBL" id="MDT3402979.1"/>
    </source>
</evidence>
<sequence length="674" mass="74344">MTNQDFKRSNISLGGSSKLANGLNVRGNLSYARTDQSGGNFGETQSGAPSLFSRSLFLGRNWDLDLPFEDKNGNSIIYAGAGQFDNPLWSAKYNLNNTASERFIANMRADYDVTKWVNLSFALGSNTFTNDRREVIEISSRAAQGLGSLVVDNYRKQEIESTFLANFHPKIATDFSLNGSLGLNFNQRTITDLTNVGNQFIERGYHTLTNTVQKLIGEDSYSRRRIFGLFGEATLGYKNYAFVTVTGRNDWSSTLPSNNRSYFYPAVQGTFVFTDALDIKSDILDYGKLRASWSKVGRDADPYNLIANFGYNPNYLGQPSLGISARAYDPNLKPEFTKEVELGTELSFFHQRINLDFTYYNKNSSNLIVPITTPTSTGYSEYYTNLGGINNKGIEVMLTVKPVMSRSVNWTVSAALTNNKNTVTSLTQGITRYSLGYLGFAEPGLPYAYFRGTVAARDDAGNYLINPATGLLIEATEPANIGNPNPKYKLGLTNTVSYKGFSLSALIDYTKGGDVYSTTIVNELGRGTAKITEDRESTWVIPGVYGDPNTQQPILVNGSKVQNTTRVPTNDLYFGTSFATNGPTEFAIYDGTVYRLREVSLGYNLPKGLLKKTPFGNVRFSLTGRNLWFFAPNVPKGTNFDPETGSFGSGANQGIELSTAPTVKRYGFNLNVTF</sequence>
<keyword evidence="10" id="KW-0675">Receptor</keyword>
<evidence type="ECO:0000256" key="5">
    <source>
        <dbReference type="ARBA" id="ARBA00023077"/>
    </source>
</evidence>
<comment type="subcellular location">
    <subcellularLocation>
        <location evidence="1 8">Cell outer membrane</location>
        <topology evidence="1 8">Multi-pass membrane protein</topology>
    </subcellularLocation>
</comment>
<evidence type="ECO:0000256" key="3">
    <source>
        <dbReference type="ARBA" id="ARBA00022452"/>
    </source>
</evidence>
<protein>
    <submittedName>
        <fullName evidence="10">Outer membrane receptor protein involved in Fe transport</fullName>
    </submittedName>
</protein>
<dbReference type="Pfam" id="PF00593">
    <property type="entry name" value="TonB_dep_Rec_b-barrel"/>
    <property type="match status" value="1"/>
</dbReference>
<dbReference type="Gene3D" id="2.40.170.20">
    <property type="entry name" value="TonB-dependent receptor, beta-barrel domain"/>
    <property type="match status" value="1"/>
</dbReference>
<dbReference type="Proteomes" id="UP001258315">
    <property type="component" value="Unassembled WGS sequence"/>
</dbReference>
<evidence type="ECO:0000313" key="11">
    <source>
        <dbReference type="Proteomes" id="UP001258315"/>
    </source>
</evidence>
<gene>
    <name evidence="10" type="ORF">QE417_002051</name>
</gene>
<keyword evidence="7 8" id="KW-0998">Cell outer membrane</keyword>
<keyword evidence="4 8" id="KW-0812">Transmembrane</keyword>
<evidence type="ECO:0000256" key="8">
    <source>
        <dbReference type="PROSITE-ProRule" id="PRU01360"/>
    </source>
</evidence>
<accession>A0ABU3GT68</accession>
<reference evidence="11" key="1">
    <citation type="submission" date="2023-07" db="EMBL/GenBank/DDBJ databases">
        <title>Functional and genomic diversity of the sorghum phyllosphere microbiome.</title>
        <authorList>
            <person name="Shade A."/>
        </authorList>
    </citation>
    <scope>NUCLEOTIDE SEQUENCE [LARGE SCALE GENOMIC DNA]</scope>
    <source>
        <strain evidence="11">SORGH_AS_0422</strain>
    </source>
</reference>
<feature type="domain" description="TonB-dependent receptor-like beta-barrel" evidence="9">
    <location>
        <begin position="61"/>
        <end position="518"/>
    </location>
</feature>
<evidence type="ECO:0000256" key="6">
    <source>
        <dbReference type="ARBA" id="ARBA00023136"/>
    </source>
</evidence>
<evidence type="ECO:0000259" key="9">
    <source>
        <dbReference type="Pfam" id="PF00593"/>
    </source>
</evidence>
<keyword evidence="6 8" id="KW-0472">Membrane</keyword>
<evidence type="ECO:0000256" key="2">
    <source>
        <dbReference type="ARBA" id="ARBA00022448"/>
    </source>
</evidence>
<dbReference type="SUPFAM" id="SSF56935">
    <property type="entry name" value="Porins"/>
    <property type="match status" value="1"/>
</dbReference>